<dbReference type="PANTHER" id="PTHR28283">
    <property type="entry name" value="3',5'-CYCLIC-NUCLEOTIDE PHOSPHODIESTERASE 1"/>
    <property type="match status" value="1"/>
</dbReference>
<dbReference type="GO" id="GO:0006198">
    <property type="term" value="P:cAMP catabolic process"/>
    <property type="evidence" value="ECO:0007669"/>
    <property type="project" value="InterPro"/>
</dbReference>
<dbReference type="Gene3D" id="3.60.15.10">
    <property type="entry name" value="Ribonuclease Z/Hydroxyacylglutathione hydrolase-like"/>
    <property type="match status" value="1"/>
</dbReference>
<dbReference type="Pfam" id="PF02112">
    <property type="entry name" value="PDEase_II"/>
    <property type="match status" value="1"/>
</dbReference>
<dbReference type="RefSeq" id="XP_024323349.1">
    <property type="nucleotide sequence ID" value="XM_024468855.1"/>
</dbReference>
<dbReference type="GO" id="GO:0047555">
    <property type="term" value="F:3',5'-cyclic-GMP phosphodiesterase activity"/>
    <property type="evidence" value="ECO:0007669"/>
    <property type="project" value="TreeGrafter"/>
</dbReference>
<evidence type="ECO:0000256" key="1">
    <source>
        <dbReference type="SAM" id="MobiDB-lite"/>
    </source>
</evidence>
<dbReference type="SUPFAM" id="SSF56281">
    <property type="entry name" value="Metallo-hydrolase/oxidoreductase"/>
    <property type="match status" value="1"/>
</dbReference>
<feature type="compositionally biased region" description="Polar residues" evidence="1">
    <location>
        <begin position="232"/>
        <end position="251"/>
    </location>
</feature>
<feature type="compositionally biased region" description="Basic and acidic residues" evidence="1">
    <location>
        <begin position="408"/>
        <end position="419"/>
    </location>
</feature>
<dbReference type="GeneID" id="36288299"/>
<dbReference type="EMBL" id="KV441398">
    <property type="protein sequence ID" value="OAF58063.1"/>
    <property type="molecule type" value="Genomic_DNA"/>
</dbReference>
<dbReference type="GO" id="GO:0004115">
    <property type="term" value="F:3',5'-cyclic-AMP phosphodiesterase activity"/>
    <property type="evidence" value="ECO:0007669"/>
    <property type="project" value="InterPro"/>
</dbReference>
<dbReference type="InterPro" id="IPR000396">
    <property type="entry name" value="Pdiesterase2"/>
</dbReference>
<dbReference type="CDD" id="cd07735">
    <property type="entry name" value="class_II_PDE_MBL-fold"/>
    <property type="match status" value="1"/>
</dbReference>
<sequence>MGEGEETPALQVIVLGSTGGPLEDNTTAFLVRSLSEDWKKGSVLAVDAGTHLSSIARIIEEHLPERKQVNEKSFLTSGAFSGLELPHISAKANAGHVTKAIVDTYLITHPHLDHISGLVVNTAALPGVRPKRIAALPSTISAFKNHIFNNVIWPNLSDENDGAGLVTYMRLMEGGSAALGNAESRGYVEICEGLSIKTWSVSHGHCMENHWHRGSSVGHGRISHDSIDATAMQRSSSNSTPAPRQQYSSHPAGQDGICVYDSSAYFIRDIKTGREVLIFGDVEPDSISLSPRNHQVWTDAAPKIANGTLKAIFIECSYADYRPDDTLFGHLAPRFLIEELIALAGHVDIARTTRLSSGSLGAAQSPSDLRKRKRVSQTLSAAGSSAGLEADMPSPAMKRNSEPWTAREVIRKAHRKDEANVSPHTRALPHPPNAGLMQLDSFELEARDPRPSGRDISQPESPFSPKHKPSQPSQTYQTPLTSLRGDIAHMAPELSGDGMKTPLRTPNLEGMLEGLKIVIIHVKDNLDDNEPAEDTILREMNEYEQQEKLGCHFEIARPGMSVLL</sequence>
<proteinExistence type="predicted"/>
<dbReference type="InterPro" id="IPR036866">
    <property type="entry name" value="RibonucZ/Hydroxyglut_hydro"/>
</dbReference>
<dbReference type="eggNOG" id="ENOG502RFKK">
    <property type="taxonomic scope" value="Eukaryota"/>
</dbReference>
<dbReference type="Proteomes" id="UP000077154">
    <property type="component" value="Unassembled WGS sequence"/>
</dbReference>
<reference evidence="2" key="1">
    <citation type="submission" date="2016-03" db="EMBL/GenBank/DDBJ databases">
        <title>Updated assembly of Pseudogymnoascus destructans, the fungus causing white-nose syndrome of bats.</title>
        <authorList>
            <person name="Palmer J.M."/>
            <person name="Drees K.P."/>
            <person name="Foster J.T."/>
            <person name="Lindner D.L."/>
        </authorList>
    </citation>
    <scope>NUCLEOTIDE SEQUENCE [LARGE SCALE GENOMIC DNA]</scope>
    <source>
        <strain evidence="2">20631-21</strain>
    </source>
</reference>
<gene>
    <name evidence="2" type="primary">PDE1</name>
    <name evidence="2" type="ORF">VC83_05233</name>
</gene>
<accession>A0A177AA54</accession>
<dbReference type="AlphaFoldDB" id="A0A177AA54"/>
<dbReference type="GO" id="GO:1902660">
    <property type="term" value="P:negative regulation of glucose mediated signaling pathway"/>
    <property type="evidence" value="ECO:0007669"/>
    <property type="project" value="TreeGrafter"/>
</dbReference>
<dbReference type="OrthoDB" id="258495at2759"/>
<dbReference type="PRINTS" id="PR00388">
    <property type="entry name" value="PDIESTERASE2"/>
</dbReference>
<dbReference type="PANTHER" id="PTHR28283:SF1">
    <property type="entry name" value="3',5'-CYCLIC-NUCLEOTIDE PHOSPHODIESTERASE 1"/>
    <property type="match status" value="1"/>
</dbReference>
<feature type="region of interest" description="Disordered" evidence="1">
    <location>
        <begin position="230"/>
        <end position="253"/>
    </location>
</feature>
<organism evidence="2">
    <name type="scientific">Pseudogymnoascus destructans</name>
    <dbReference type="NCBI Taxonomy" id="655981"/>
    <lineage>
        <taxon>Eukaryota</taxon>
        <taxon>Fungi</taxon>
        <taxon>Dikarya</taxon>
        <taxon>Ascomycota</taxon>
        <taxon>Pezizomycotina</taxon>
        <taxon>Leotiomycetes</taxon>
        <taxon>Thelebolales</taxon>
        <taxon>Thelebolaceae</taxon>
        <taxon>Pseudogymnoascus</taxon>
    </lineage>
</organism>
<name>A0A177AA54_9PEZI</name>
<feature type="compositionally biased region" description="Low complexity" evidence="1">
    <location>
        <begin position="379"/>
        <end position="388"/>
    </location>
</feature>
<dbReference type="VEuPathDB" id="FungiDB:GMDG_00324"/>
<feature type="region of interest" description="Disordered" evidence="1">
    <location>
        <begin position="356"/>
        <end position="478"/>
    </location>
</feature>
<feature type="compositionally biased region" description="Basic and acidic residues" evidence="1">
    <location>
        <begin position="444"/>
        <end position="453"/>
    </location>
</feature>
<evidence type="ECO:0000313" key="2">
    <source>
        <dbReference type="EMBL" id="OAF58063.1"/>
    </source>
</evidence>
<feature type="compositionally biased region" description="Polar residues" evidence="1">
    <location>
        <begin position="356"/>
        <end position="367"/>
    </location>
</feature>
<protein>
    <submittedName>
        <fullName evidence="2">3',5'-cyclic-nucleotide phosphodiesterase pde1</fullName>
    </submittedName>
</protein>